<evidence type="ECO:0000313" key="2">
    <source>
        <dbReference type="Proteomes" id="UP001152747"/>
    </source>
</evidence>
<dbReference type="OrthoDB" id="70763at2759"/>
<dbReference type="InterPro" id="IPR020338">
    <property type="entry name" value="SMN_gemin7"/>
</dbReference>
<dbReference type="AlphaFoldDB" id="A0A9P1IJH2"/>
<dbReference type="Gene3D" id="2.30.30.100">
    <property type="match status" value="1"/>
</dbReference>
<sequence>MEKTENEEEEQRKRADARIKYLMFLSKLSGSQTDIEMYENTNVRATITAPQANSEHFIVSNLETPIGKVEKAVLRSSDIVRITVAASEILRNKEK</sequence>
<dbReference type="Proteomes" id="UP001152747">
    <property type="component" value="Unassembled WGS sequence"/>
</dbReference>
<name>A0A9P1IJH2_9PELO</name>
<proteinExistence type="predicted"/>
<protein>
    <recommendedName>
        <fullName evidence="3">Gem-associated protein 7</fullName>
    </recommendedName>
</protein>
<dbReference type="PANTHER" id="PTHR14679">
    <property type="entry name" value="GEM-ASSOCIATED PROTEIN 7"/>
    <property type="match status" value="1"/>
</dbReference>
<evidence type="ECO:0008006" key="3">
    <source>
        <dbReference type="Google" id="ProtNLM"/>
    </source>
</evidence>
<dbReference type="EMBL" id="CANHGI010000003">
    <property type="protein sequence ID" value="CAI5445755.1"/>
    <property type="molecule type" value="Genomic_DNA"/>
</dbReference>
<dbReference type="GO" id="GO:0000387">
    <property type="term" value="P:spliceosomal snRNP assembly"/>
    <property type="evidence" value="ECO:0007669"/>
    <property type="project" value="TreeGrafter"/>
</dbReference>
<gene>
    <name evidence="1" type="ORF">CAMP_LOCUS8392</name>
</gene>
<dbReference type="Pfam" id="PF11095">
    <property type="entry name" value="Gemin7"/>
    <property type="match status" value="1"/>
</dbReference>
<accession>A0A9P1IJH2</accession>
<dbReference type="PANTHER" id="PTHR14679:SF1">
    <property type="entry name" value="GEM-ASSOCIATED PROTEIN 7"/>
    <property type="match status" value="1"/>
</dbReference>
<organism evidence="1 2">
    <name type="scientific">Caenorhabditis angaria</name>
    <dbReference type="NCBI Taxonomy" id="860376"/>
    <lineage>
        <taxon>Eukaryota</taxon>
        <taxon>Metazoa</taxon>
        <taxon>Ecdysozoa</taxon>
        <taxon>Nematoda</taxon>
        <taxon>Chromadorea</taxon>
        <taxon>Rhabditida</taxon>
        <taxon>Rhabditina</taxon>
        <taxon>Rhabditomorpha</taxon>
        <taxon>Rhabditoidea</taxon>
        <taxon>Rhabditidae</taxon>
        <taxon>Peloderinae</taxon>
        <taxon>Caenorhabditis</taxon>
    </lineage>
</organism>
<dbReference type="GO" id="GO:0034719">
    <property type="term" value="C:SMN-Sm protein complex"/>
    <property type="evidence" value="ECO:0007669"/>
    <property type="project" value="InterPro"/>
</dbReference>
<reference evidence="1" key="1">
    <citation type="submission" date="2022-11" db="EMBL/GenBank/DDBJ databases">
        <authorList>
            <person name="Kikuchi T."/>
        </authorList>
    </citation>
    <scope>NUCLEOTIDE SEQUENCE</scope>
    <source>
        <strain evidence="1">PS1010</strain>
    </source>
</reference>
<keyword evidence="2" id="KW-1185">Reference proteome</keyword>
<comment type="caution">
    <text evidence="1">The sequence shown here is derived from an EMBL/GenBank/DDBJ whole genome shotgun (WGS) entry which is preliminary data.</text>
</comment>
<evidence type="ECO:0000313" key="1">
    <source>
        <dbReference type="EMBL" id="CAI5445755.1"/>
    </source>
</evidence>